<keyword evidence="3" id="KW-1185">Reference proteome</keyword>
<organism evidence="2">
    <name type="scientific">Rosellinia necatrix</name>
    <name type="common">White root-rot fungus</name>
    <dbReference type="NCBI Taxonomy" id="77044"/>
    <lineage>
        <taxon>Eukaryota</taxon>
        <taxon>Fungi</taxon>
        <taxon>Dikarya</taxon>
        <taxon>Ascomycota</taxon>
        <taxon>Pezizomycotina</taxon>
        <taxon>Sordariomycetes</taxon>
        <taxon>Xylariomycetidae</taxon>
        <taxon>Xylariales</taxon>
        <taxon>Xylariaceae</taxon>
        <taxon>Rosellinia</taxon>
    </lineage>
</organism>
<dbReference type="EMBL" id="DF977446">
    <property type="protein sequence ID" value="GAP82973.1"/>
    <property type="molecule type" value="Genomic_DNA"/>
</dbReference>
<feature type="region of interest" description="Disordered" evidence="1">
    <location>
        <begin position="86"/>
        <end position="131"/>
    </location>
</feature>
<dbReference type="AlphaFoldDB" id="A0A1S7UID8"/>
<dbReference type="PANTHER" id="PTHR42085">
    <property type="entry name" value="F-BOX DOMAIN-CONTAINING PROTEIN"/>
    <property type="match status" value="1"/>
</dbReference>
<dbReference type="OrthoDB" id="5420711at2759"/>
<evidence type="ECO:0000313" key="3">
    <source>
        <dbReference type="Proteomes" id="UP000054516"/>
    </source>
</evidence>
<dbReference type="InterPro" id="IPR038883">
    <property type="entry name" value="AN11006-like"/>
</dbReference>
<feature type="compositionally biased region" description="Low complexity" evidence="1">
    <location>
        <begin position="100"/>
        <end position="114"/>
    </location>
</feature>
<proteinExistence type="predicted"/>
<dbReference type="PANTHER" id="PTHR42085:SF2">
    <property type="entry name" value="F-BOX DOMAIN-CONTAINING PROTEIN"/>
    <property type="match status" value="1"/>
</dbReference>
<feature type="region of interest" description="Disordered" evidence="1">
    <location>
        <begin position="268"/>
        <end position="303"/>
    </location>
</feature>
<feature type="compositionally biased region" description="Basic and acidic residues" evidence="1">
    <location>
        <begin position="288"/>
        <end position="303"/>
    </location>
</feature>
<reference evidence="2" key="1">
    <citation type="submission" date="2016-03" db="EMBL/GenBank/DDBJ databases">
        <title>Draft genome sequence of Rosellinia necatrix.</title>
        <authorList>
            <person name="Kanematsu S."/>
        </authorList>
    </citation>
    <scope>NUCLEOTIDE SEQUENCE [LARGE SCALE GENOMIC DNA]</scope>
    <source>
        <strain evidence="2">W97</strain>
    </source>
</reference>
<name>A0A1S7UID8_ROSNE</name>
<sequence length="380" mass="42145">MRIPLELRLMIYGYLFDAGEAKVTIGDEGGCPGSSSSTPSTNKKARDSWARTKTISIRNCDAKAPLRHGECRRCMTTTTTTAATAAAVTQRQEGEESDSDSSSSAGSSIITTSSNLSHPGHPDAGGKRARTRYHVVERSFHRRRVETTYALANAGASFCTALMRASRAVAAETARAVYADHVFDFGPDVEACRPFLSDLSPATRALVRRVALYKRGPWLFDSWSDRCEWRNMCTYLRENANIEHLRLVVQAGRPREAWEAERERVWEWEGGGGGDDSSNDDGDEEEEQEKKRGMETGRRGKPRELSGGDVALLVDIRHDALDWVGDLVRLRSLREVDVRPDFCTVPPPQTSNMFVFLAFSASVDTGFREFLRARLGLVAC</sequence>
<accession>A0A1S7UID8</accession>
<dbReference type="Proteomes" id="UP000054516">
    <property type="component" value="Unassembled WGS sequence"/>
</dbReference>
<feature type="region of interest" description="Disordered" evidence="1">
    <location>
        <begin position="29"/>
        <end position="50"/>
    </location>
</feature>
<evidence type="ECO:0000256" key="1">
    <source>
        <dbReference type="SAM" id="MobiDB-lite"/>
    </source>
</evidence>
<feature type="compositionally biased region" description="Acidic residues" evidence="1">
    <location>
        <begin position="277"/>
        <end position="287"/>
    </location>
</feature>
<gene>
    <name evidence="2" type="ORF">SAMD00023353_0105070</name>
</gene>
<evidence type="ECO:0000313" key="2">
    <source>
        <dbReference type="EMBL" id="GAP82973.1"/>
    </source>
</evidence>
<protein>
    <submittedName>
        <fullName evidence="2">Putative autophagy-related protein 3</fullName>
    </submittedName>
</protein>